<evidence type="ECO:0000313" key="4">
    <source>
        <dbReference type="EMBL" id="KAG7158119.1"/>
    </source>
</evidence>
<feature type="chain" id="PRO_5035209232" evidence="3">
    <location>
        <begin position="38"/>
        <end position="95"/>
    </location>
</feature>
<feature type="region of interest" description="Disordered" evidence="2">
    <location>
        <begin position="74"/>
        <end position="95"/>
    </location>
</feature>
<keyword evidence="1 3" id="KW-0732">Signal</keyword>
<evidence type="ECO:0000256" key="3">
    <source>
        <dbReference type="SAM" id="SignalP"/>
    </source>
</evidence>
<sequence length="95" mass="10228">TCNLLLPPFSLTPSQTQSHSVNMKLVVFACLVAVAVAAPQIRGDAPEYAEIIAYENEDSGDGNFRYSFQTSNGINQNARGYPGSQGQSNIEGSFR</sequence>
<feature type="signal peptide" evidence="3">
    <location>
        <begin position="1"/>
        <end position="37"/>
    </location>
</feature>
<reference evidence="4" key="1">
    <citation type="journal article" date="2021" name="Sci. Adv.">
        <title>The American lobster genome reveals insights on longevity, neural, and immune adaptations.</title>
        <authorList>
            <person name="Polinski J.M."/>
            <person name="Zimin A.V."/>
            <person name="Clark K.F."/>
            <person name="Kohn A.B."/>
            <person name="Sadowski N."/>
            <person name="Timp W."/>
            <person name="Ptitsyn A."/>
            <person name="Khanna P."/>
            <person name="Romanova D.Y."/>
            <person name="Williams P."/>
            <person name="Greenwood S.J."/>
            <person name="Moroz L.L."/>
            <person name="Walt D.R."/>
            <person name="Bodnar A.G."/>
        </authorList>
    </citation>
    <scope>NUCLEOTIDE SEQUENCE</scope>
    <source>
        <strain evidence="4">GMGI-L3</strain>
    </source>
</reference>
<organism evidence="4 5">
    <name type="scientific">Homarus americanus</name>
    <name type="common">American lobster</name>
    <dbReference type="NCBI Taxonomy" id="6706"/>
    <lineage>
        <taxon>Eukaryota</taxon>
        <taxon>Metazoa</taxon>
        <taxon>Ecdysozoa</taxon>
        <taxon>Arthropoda</taxon>
        <taxon>Crustacea</taxon>
        <taxon>Multicrustacea</taxon>
        <taxon>Malacostraca</taxon>
        <taxon>Eumalacostraca</taxon>
        <taxon>Eucarida</taxon>
        <taxon>Decapoda</taxon>
        <taxon>Pleocyemata</taxon>
        <taxon>Astacidea</taxon>
        <taxon>Nephropoidea</taxon>
        <taxon>Nephropidae</taxon>
        <taxon>Homarus</taxon>
    </lineage>
</organism>
<evidence type="ECO:0000313" key="5">
    <source>
        <dbReference type="Proteomes" id="UP000747542"/>
    </source>
</evidence>
<dbReference type="InterPro" id="IPR031305">
    <property type="entry name" value="Casein_CS"/>
</dbReference>
<dbReference type="PROSITE" id="PS00306">
    <property type="entry name" value="CASEIN_ALPHA_BETA"/>
    <property type="match status" value="1"/>
</dbReference>
<proteinExistence type="predicted"/>
<dbReference type="Proteomes" id="UP000747542">
    <property type="component" value="Unassembled WGS sequence"/>
</dbReference>
<dbReference type="AlphaFoldDB" id="A0A8J5MNP4"/>
<evidence type="ECO:0000256" key="2">
    <source>
        <dbReference type="SAM" id="MobiDB-lite"/>
    </source>
</evidence>
<accession>A0A8J5MNP4</accession>
<gene>
    <name evidence="4" type="ORF">Hamer_G024511</name>
</gene>
<name>A0A8J5MNP4_HOMAM</name>
<evidence type="ECO:0000256" key="1">
    <source>
        <dbReference type="ARBA" id="ARBA00022729"/>
    </source>
</evidence>
<comment type="caution">
    <text evidence="4">The sequence shown here is derived from an EMBL/GenBank/DDBJ whole genome shotgun (WGS) entry which is preliminary data.</text>
</comment>
<protein>
    <submittedName>
        <fullName evidence="4">Cuticle protein</fullName>
    </submittedName>
</protein>
<keyword evidence="5" id="KW-1185">Reference proteome</keyword>
<feature type="non-terminal residue" evidence="4">
    <location>
        <position position="1"/>
    </location>
</feature>
<dbReference type="EMBL" id="JAHLQT010035637">
    <property type="protein sequence ID" value="KAG7158119.1"/>
    <property type="molecule type" value="Genomic_DNA"/>
</dbReference>